<dbReference type="PANTHER" id="PTHR11963">
    <property type="entry name" value="LEUCINE AMINOPEPTIDASE-RELATED"/>
    <property type="match status" value="1"/>
</dbReference>
<dbReference type="SUPFAM" id="SSF53187">
    <property type="entry name" value="Zn-dependent exopeptidases"/>
    <property type="match status" value="1"/>
</dbReference>
<dbReference type="Pfam" id="PF21337">
    <property type="entry name" value="Peptidase_M17_N_1"/>
    <property type="match status" value="1"/>
</dbReference>
<dbReference type="InterPro" id="IPR048816">
    <property type="entry name" value="Peptidase_M17_N_1"/>
</dbReference>
<dbReference type="Gene3D" id="3.40.630.10">
    <property type="entry name" value="Zn peptidases"/>
    <property type="match status" value="1"/>
</dbReference>
<protein>
    <submittedName>
        <fullName evidence="7">Cytosol aminopeptidase</fullName>
        <ecNumber evidence="7">3.4.11.1</ecNumber>
    </submittedName>
</protein>
<evidence type="ECO:0000256" key="2">
    <source>
        <dbReference type="ARBA" id="ARBA00022438"/>
    </source>
</evidence>
<dbReference type="CDD" id="cd00433">
    <property type="entry name" value="Peptidase_M17"/>
    <property type="match status" value="1"/>
</dbReference>
<gene>
    <name evidence="7" type="primary">pepA_1</name>
    <name evidence="7" type="ORF">PbB2_00479</name>
</gene>
<evidence type="ECO:0000256" key="5">
    <source>
        <dbReference type="ARBA" id="ARBA00023211"/>
    </source>
</evidence>
<feature type="domain" description="Cytosol aminopeptidase" evidence="6">
    <location>
        <begin position="305"/>
        <end position="312"/>
    </location>
</feature>
<keyword evidence="8" id="KW-1185">Reference proteome</keyword>
<dbReference type="Proteomes" id="UP000245086">
    <property type="component" value="Unassembled WGS sequence"/>
</dbReference>
<dbReference type="Gene3D" id="3.40.220.10">
    <property type="entry name" value="Leucine Aminopeptidase, subunit E, domain 1"/>
    <property type="match status" value="1"/>
</dbReference>
<reference evidence="7 8" key="1">
    <citation type="journal article" date="2018" name="Genome Announc.">
        <title>Draft Genome Sequence of "Candidatus Phycosocius bacilliformis," an Alphaproteobacterial Ectosymbiont of the Hydrocarbon-Producing Green Alga Botryococcus braunii.</title>
        <authorList>
            <person name="Tanabe Y."/>
            <person name="Yamaguchi H."/>
            <person name="Watanabe M.M."/>
        </authorList>
    </citation>
    <scope>NUCLEOTIDE SEQUENCE [LARGE SCALE GENOMIC DNA]</scope>
    <source>
        <strain evidence="7 8">BOTRYCO-2</strain>
    </source>
</reference>
<organism evidence="7 8">
    <name type="scientific">Candidatus Phycosocius bacilliformis</name>
    <dbReference type="NCBI Taxonomy" id="1445552"/>
    <lineage>
        <taxon>Bacteria</taxon>
        <taxon>Pseudomonadati</taxon>
        <taxon>Pseudomonadota</taxon>
        <taxon>Alphaproteobacteria</taxon>
        <taxon>Caulobacterales</taxon>
        <taxon>Caulobacterales incertae sedis</taxon>
        <taxon>Candidatus Phycosocius</taxon>
    </lineage>
</organism>
<evidence type="ECO:0000313" key="7">
    <source>
        <dbReference type="EMBL" id="GBF56822.1"/>
    </source>
</evidence>
<dbReference type="EMBL" id="BFBR01000001">
    <property type="protein sequence ID" value="GBF56822.1"/>
    <property type="molecule type" value="Genomic_DNA"/>
</dbReference>
<dbReference type="GO" id="GO:0005737">
    <property type="term" value="C:cytoplasm"/>
    <property type="evidence" value="ECO:0007669"/>
    <property type="project" value="InterPro"/>
</dbReference>
<comment type="similarity">
    <text evidence="1">Belongs to the peptidase M17 family.</text>
</comment>
<keyword evidence="5" id="KW-0464">Manganese</keyword>
<name>A0A2P2E6Y8_9PROT</name>
<evidence type="ECO:0000256" key="4">
    <source>
        <dbReference type="ARBA" id="ARBA00022801"/>
    </source>
</evidence>
<sequence>MHPNIAPAEATFTPIHAISAAEWPAYLQGKSSVQAALAAHYDFKAQAGRVLLVPAPDGSLERVLFGLGTSQDAAVYGALPAKLPAGDYRIVSPLAREIGHGVLVAFLLGTYVFDRYKAKEPRAARLIPPVGADVEAASRTALAVKLGRDLVNTPPNDMGPDALEAVARALGEQHGAEIEVITGEALLAQNYPLIHAVGRGAVHAPRLVILRIGRPDAYPLALVGKGVTFDTGGLNLKPSAGMALMKKDMGGAACALALFSSLAEARLDVRLSVYLPIVENSMDGNSFRPSDVIRARNGLSVEIDNTDAEGRLILADAVHRASEDGNAMILDMATLTGAARVALGPELPPFFTEDEELASDLADAARQTGDHLWRMPLWRAYEDDLESPIADLKNSGGPFAGAINGALFISKFINHGDHKPIWAHFDVYCWNPKEKPGRPQGGEVHAVRAIETMLRKRFN</sequence>
<evidence type="ECO:0000259" key="6">
    <source>
        <dbReference type="PROSITE" id="PS00631"/>
    </source>
</evidence>
<dbReference type="PANTHER" id="PTHR11963:SF20">
    <property type="entry name" value="PEPTIDASE B"/>
    <property type="match status" value="1"/>
</dbReference>
<evidence type="ECO:0000256" key="1">
    <source>
        <dbReference type="ARBA" id="ARBA00009528"/>
    </source>
</evidence>
<dbReference type="OrthoDB" id="9809354at2"/>
<dbReference type="AlphaFoldDB" id="A0A2P2E6Y8"/>
<keyword evidence="4 7" id="KW-0378">Hydrolase</keyword>
<dbReference type="GO" id="GO:0006508">
    <property type="term" value="P:proteolysis"/>
    <property type="evidence" value="ECO:0007669"/>
    <property type="project" value="UniProtKB-KW"/>
</dbReference>
<dbReference type="PROSITE" id="PS00631">
    <property type="entry name" value="CYTOSOL_AP"/>
    <property type="match status" value="1"/>
</dbReference>
<dbReference type="GO" id="GO:0030145">
    <property type="term" value="F:manganese ion binding"/>
    <property type="evidence" value="ECO:0007669"/>
    <property type="project" value="InterPro"/>
</dbReference>
<dbReference type="InterPro" id="IPR043472">
    <property type="entry name" value="Macro_dom-like"/>
</dbReference>
<evidence type="ECO:0000313" key="8">
    <source>
        <dbReference type="Proteomes" id="UP000245086"/>
    </source>
</evidence>
<dbReference type="EC" id="3.4.11.1" evidence="7"/>
<comment type="caution">
    <text evidence="7">The sequence shown here is derived from an EMBL/GenBank/DDBJ whole genome shotgun (WGS) entry which is preliminary data.</text>
</comment>
<dbReference type="InterPro" id="IPR000819">
    <property type="entry name" value="Peptidase_M17_C"/>
</dbReference>
<keyword evidence="2 7" id="KW-0031">Aminopeptidase</keyword>
<keyword evidence="3" id="KW-0645">Protease</keyword>
<dbReference type="RefSeq" id="WP_108983669.1">
    <property type="nucleotide sequence ID" value="NZ_BFBR01000001.1"/>
</dbReference>
<dbReference type="PRINTS" id="PR00481">
    <property type="entry name" value="LAMNOPPTDASE"/>
</dbReference>
<dbReference type="GO" id="GO:0070006">
    <property type="term" value="F:metalloaminopeptidase activity"/>
    <property type="evidence" value="ECO:0007669"/>
    <property type="project" value="InterPro"/>
</dbReference>
<dbReference type="InterPro" id="IPR011356">
    <property type="entry name" value="Leucine_aapep/pepB"/>
</dbReference>
<proteinExistence type="inferred from homology"/>
<dbReference type="Pfam" id="PF00883">
    <property type="entry name" value="Peptidase_M17"/>
    <property type="match status" value="1"/>
</dbReference>
<evidence type="ECO:0000256" key="3">
    <source>
        <dbReference type="ARBA" id="ARBA00022670"/>
    </source>
</evidence>
<accession>A0A2P2E6Y8</accession>